<evidence type="ECO:0000256" key="1">
    <source>
        <dbReference type="SAM" id="MobiDB-lite"/>
    </source>
</evidence>
<dbReference type="EMBL" id="BMWD01000049">
    <property type="protein sequence ID" value="GGX97404.1"/>
    <property type="molecule type" value="Genomic_DNA"/>
</dbReference>
<evidence type="ECO:0000259" key="2">
    <source>
        <dbReference type="Pfam" id="PF04149"/>
    </source>
</evidence>
<dbReference type="Pfam" id="PF04149">
    <property type="entry name" value="DUF397"/>
    <property type="match status" value="1"/>
</dbReference>
<gene>
    <name evidence="3" type="ORF">GCM10010515_74760</name>
</gene>
<protein>
    <recommendedName>
        <fullName evidence="2">DUF397 domain-containing protein</fullName>
    </recommendedName>
</protein>
<reference evidence="3" key="2">
    <citation type="submission" date="2020-09" db="EMBL/GenBank/DDBJ databases">
        <authorList>
            <person name="Sun Q."/>
            <person name="Ohkuma M."/>
        </authorList>
    </citation>
    <scope>NUCLEOTIDE SEQUENCE</scope>
    <source>
        <strain evidence="3">JCM 4956</strain>
    </source>
</reference>
<feature type="region of interest" description="Disordered" evidence="1">
    <location>
        <begin position="57"/>
        <end position="83"/>
    </location>
</feature>
<reference evidence="3" key="1">
    <citation type="journal article" date="2014" name="Int. J. Syst. Evol. Microbiol.">
        <title>Complete genome sequence of Corynebacterium casei LMG S-19264T (=DSM 44701T), isolated from a smear-ripened cheese.</title>
        <authorList>
            <consortium name="US DOE Joint Genome Institute (JGI-PGF)"/>
            <person name="Walter F."/>
            <person name="Albersmeier A."/>
            <person name="Kalinowski J."/>
            <person name="Ruckert C."/>
        </authorList>
    </citation>
    <scope>NUCLEOTIDE SEQUENCE</scope>
    <source>
        <strain evidence="3">JCM 4956</strain>
    </source>
</reference>
<keyword evidence="4" id="KW-1185">Reference proteome</keyword>
<dbReference type="AlphaFoldDB" id="A0A918NVM9"/>
<sequence length="180" mass="19851">MASFCQPPCSTPGTNGKVGRRHIADRHPATHLARSHLAQSELALFHLQSTRPIARTQDDACMPSPRRPHSARHTWTGAEHHTPMPPRGAVGRWLMYVWHAHRYSRVRTTNPATFLFRSLLMEKIPGPPLTWVKSSASGGGNCVEVAASCEALHVRDSKIPAGSVLTFPAHSWQAFISGLR</sequence>
<accession>A0A918NVM9</accession>
<evidence type="ECO:0000313" key="4">
    <source>
        <dbReference type="Proteomes" id="UP000645555"/>
    </source>
</evidence>
<dbReference type="Proteomes" id="UP000645555">
    <property type="component" value="Unassembled WGS sequence"/>
</dbReference>
<feature type="domain" description="DUF397" evidence="2">
    <location>
        <begin position="129"/>
        <end position="180"/>
    </location>
</feature>
<feature type="region of interest" description="Disordered" evidence="1">
    <location>
        <begin position="1"/>
        <end position="20"/>
    </location>
</feature>
<evidence type="ECO:0000313" key="3">
    <source>
        <dbReference type="EMBL" id="GGX97404.1"/>
    </source>
</evidence>
<proteinExistence type="predicted"/>
<organism evidence="3 4">
    <name type="scientific">Streptomyces fructofermentans</name>
    <dbReference type="NCBI Taxonomy" id="152141"/>
    <lineage>
        <taxon>Bacteria</taxon>
        <taxon>Bacillati</taxon>
        <taxon>Actinomycetota</taxon>
        <taxon>Actinomycetes</taxon>
        <taxon>Kitasatosporales</taxon>
        <taxon>Streptomycetaceae</taxon>
        <taxon>Streptomyces</taxon>
    </lineage>
</organism>
<dbReference type="RefSeq" id="WP_308434850.1">
    <property type="nucleotide sequence ID" value="NZ_BMWD01000049.1"/>
</dbReference>
<comment type="caution">
    <text evidence="3">The sequence shown here is derived from an EMBL/GenBank/DDBJ whole genome shotgun (WGS) entry which is preliminary data.</text>
</comment>
<dbReference type="InterPro" id="IPR007278">
    <property type="entry name" value="DUF397"/>
</dbReference>
<name>A0A918NVM9_9ACTN</name>